<dbReference type="InterPro" id="IPR036390">
    <property type="entry name" value="WH_DNA-bd_sf"/>
</dbReference>
<protein>
    <recommendedName>
        <fullName evidence="2">PCI domain-containing protein</fullName>
    </recommendedName>
</protein>
<dbReference type="Pfam" id="PF18005">
    <property type="entry name" value="eIF3m_C_helix"/>
    <property type="match status" value="1"/>
</dbReference>
<dbReference type="SMART" id="SM00088">
    <property type="entry name" value="PINT"/>
    <property type="match status" value="1"/>
</dbReference>
<comment type="similarity">
    <text evidence="1">Belongs to the CSN7/EIF3M family. CSN7 subfamily.</text>
</comment>
<name>A0A6V2JY44_9STRA</name>
<evidence type="ECO:0000259" key="2">
    <source>
        <dbReference type="PROSITE" id="PS50250"/>
    </source>
</evidence>
<organism evidence="3">
    <name type="scientific">Ditylum brightwellii</name>
    <dbReference type="NCBI Taxonomy" id="49249"/>
    <lineage>
        <taxon>Eukaryota</taxon>
        <taxon>Sar</taxon>
        <taxon>Stramenopiles</taxon>
        <taxon>Ochrophyta</taxon>
        <taxon>Bacillariophyta</taxon>
        <taxon>Mediophyceae</taxon>
        <taxon>Lithodesmiophycidae</taxon>
        <taxon>Lithodesmiales</taxon>
        <taxon>Lithodesmiaceae</taxon>
        <taxon>Ditylum</taxon>
    </lineage>
</organism>
<evidence type="ECO:0000256" key="1">
    <source>
        <dbReference type="ARBA" id="ARBA00008482"/>
    </source>
</evidence>
<dbReference type="Pfam" id="PF01399">
    <property type="entry name" value="PCI"/>
    <property type="match status" value="1"/>
</dbReference>
<proteinExistence type="inferred from homology"/>
<dbReference type="InterPro" id="IPR000717">
    <property type="entry name" value="PCI_dom"/>
</dbReference>
<dbReference type="AlphaFoldDB" id="A0A6V2JY44"/>
<dbReference type="EMBL" id="HBNS01036157">
    <property type="protein sequence ID" value="CAE4632613.1"/>
    <property type="molecule type" value="Transcribed_RNA"/>
</dbReference>
<dbReference type="PANTHER" id="PTHR15350">
    <property type="entry name" value="COP9 SIGNALOSOME COMPLEX SUBUNIT 7/DENDRITIC CELL PROTEIN GA17"/>
    <property type="match status" value="1"/>
</dbReference>
<reference evidence="3" key="1">
    <citation type="submission" date="2021-01" db="EMBL/GenBank/DDBJ databases">
        <authorList>
            <person name="Corre E."/>
            <person name="Pelletier E."/>
            <person name="Niang G."/>
            <person name="Scheremetjew M."/>
            <person name="Finn R."/>
            <person name="Kale V."/>
            <person name="Holt S."/>
            <person name="Cochrane G."/>
            <person name="Meng A."/>
            <person name="Brown T."/>
            <person name="Cohen L."/>
        </authorList>
    </citation>
    <scope>NUCLEOTIDE SEQUENCE</scope>
    <source>
        <strain evidence="3">GSO104</strain>
    </source>
</reference>
<dbReference type="GO" id="GO:0005852">
    <property type="term" value="C:eukaryotic translation initiation factor 3 complex"/>
    <property type="evidence" value="ECO:0007669"/>
    <property type="project" value="TreeGrafter"/>
</dbReference>
<dbReference type="GO" id="GO:0002183">
    <property type="term" value="P:cytoplasmic translational initiation"/>
    <property type="evidence" value="ECO:0007669"/>
    <property type="project" value="TreeGrafter"/>
</dbReference>
<evidence type="ECO:0000313" key="3">
    <source>
        <dbReference type="EMBL" id="CAE4632613.1"/>
    </source>
</evidence>
<dbReference type="EMBL" id="HBNS01036158">
    <property type="protein sequence ID" value="CAE4632615.1"/>
    <property type="molecule type" value="Transcribed_RNA"/>
</dbReference>
<gene>
    <name evidence="3" type="ORF">DBRI00130_LOCUS28249</name>
    <name evidence="4" type="ORF">DBRI00130_LOCUS28250</name>
</gene>
<dbReference type="PANTHER" id="PTHR15350:SF2">
    <property type="entry name" value="EUKARYOTIC TRANSLATION INITIATION FACTOR 3 SUBUNIT M"/>
    <property type="match status" value="1"/>
</dbReference>
<accession>A0A6V2JY44</accession>
<dbReference type="InterPro" id="IPR045237">
    <property type="entry name" value="COPS7/eIF3m"/>
</dbReference>
<evidence type="ECO:0000313" key="4">
    <source>
        <dbReference type="EMBL" id="CAE4632615.1"/>
    </source>
</evidence>
<sequence>MLVMPAIVGLGNNPATKQLHALLQIFQEGKLQDYDAFVTNNSPTLTEYGLSNDDCVRYMRLLSLCSLAAEHEEIPYGAIASTLHVKDEEVESWVIAAVSSGLLSAKMDQLQQVVMVERCAVRKFGMEQWKMLQTRLNDWKRNVKGVLDGLKQSQQAGVMQ</sequence>
<dbReference type="PROSITE" id="PS50250">
    <property type="entry name" value="PCI"/>
    <property type="match status" value="1"/>
</dbReference>
<dbReference type="SUPFAM" id="SSF46785">
    <property type="entry name" value="Winged helix' DNA-binding domain"/>
    <property type="match status" value="1"/>
</dbReference>
<feature type="domain" description="PCI" evidence="2">
    <location>
        <begin position="1"/>
        <end position="121"/>
    </location>
</feature>
<dbReference type="InterPro" id="IPR040750">
    <property type="entry name" value="eIF3m_C_helix"/>
</dbReference>